<feature type="coiled-coil region" evidence="1">
    <location>
        <begin position="112"/>
        <end position="146"/>
    </location>
</feature>
<name>A0A1Y5T5X1_9RHOB</name>
<keyword evidence="3" id="KW-1185">Reference proteome</keyword>
<reference evidence="2 3" key="1">
    <citation type="submission" date="2017-03" db="EMBL/GenBank/DDBJ databases">
        <authorList>
            <person name="Afonso C.L."/>
            <person name="Miller P.J."/>
            <person name="Scott M.A."/>
            <person name="Spackman E."/>
            <person name="Goraichik I."/>
            <person name="Dimitrov K.M."/>
            <person name="Suarez D.L."/>
            <person name="Swayne D.E."/>
        </authorList>
    </citation>
    <scope>NUCLEOTIDE SEQUENCE [LARGE SCALE GENOMIC DNA]</scope>
    <source>
        <strain evidence="2 3">CECT 7971</strain>
    </source>
</reference>
<proteinExistence type="predicted"/>
<sequence>MARNYNHSLQYIAETIKKLTQQMGKKPIYREVRAALPGGAGNDRIAAAFKLVRASSEPESASGSVGHQETDMTKTQNFASALLADIEKLIPGREEVLVPLISMIHKAITQALHAQEEEVSALKAHVTELKTELISARDEVTKHEKAIGAAHEATATAQNAAGEQMTRMKAKHQKSCMKIAQKAYSDGLNYWVPYDEDDMPVRLLFLSRCVPIVVYFFRRFRSSVVTRISSSTCAPR</sequence>
<dbReference type="Proteomes" id="UP000193307">
    <property type="component" value="Unassembled WGS sequence"/>
</dbReference>
<organism evidence="2 3">
    <name type="scientific">Pacificibacter marinus</name>
    <dbReference type="NCBI Taxonomy" id="658057"/>
    <lineage>
        <taxon>Bacteria</taxon>
        <taxon>Pseudomonadati</taxon>
        <taxon>Pseudomonadota</taxon>
        <taxon>Alphaproteobacteria</taxon>
        <taxon>Rhodobacterales</taxon>
        <taxon>Roseobacteraceae</taxon>
        <taxon>Pacificibacter</taxon>
    </lineage>
</organism>
<evidence type="ECO:0000313" key="3">
    <source>
        <dbReference type="Proteomes" id="UP000193307"/>
    </source>
</evidence>
<accession>A0A1Y5T5X1</accession>
<keyword evidence="1" id="KW-0175">Coiled coil</keyword>
<dbReference type="RefSeq" id="WP_085849931.1">
    <property type="nucleotide sequence ID" value="NZ_FNZV01000009.1"/>
</dbReference>
<protein>
    <submittedName>
        <fullName evidence="2">Uncharacterized protein</fullName>
    </submittedName>
</protein>
<evidence type="ECO:0000256" key="1">
    <source>
        <dbReference type="SAM" id="Coils"/>
    </source>
</evidence>
<dbReference type="EMBL" id="FWFW01000009">
    <property type="protein sequence ID" value="SLN54696.1"/>
    <property type="molecule type" value="Genomic_DNA"/>
</dbReference>
<dbReference type="AlphaFoldDB" id="A0A1Y5T5X1"/>
<evidence type="ECO:0000313" key="2">
    <source>
        <dbReference type="EMBL" id="SLN54696.1"/>
    </source>
</evidence>
<gene>
    <name evidence="2" type="ORF">PAM7971_02826</name>
</gene>